<dbReference type="PANTHER" id="PTHR11236:SF50">
    <property type="entry name" value="AMINODEOXYCHORISMATE SYNTHASE COMPONENT 1"/>
    <property type="match status" value="1"/>
</dbReference>
<name>A0ABV7HIT0_9GAMM</name>
<evidence type="ECO:0000313" key="5">
    <source>
        <dbReference type="EMBL" id="MFC3151257.1"/>
    </source>
</evidence>
<dbReference type="SUPFAM" id="SSF56322">
    <property type="entry name" value="ADC synthase"/>
    <property type="match status" value="1"/>
</dbReference>
<dbReference type="InterPro" id="IPR015890">
    <property type="entry name" value="Chorismate_C"/>
</dbReference>
<keyword evidence="6" id="KW-1185">Reference proteome</keyword>
<reference evidence="6" key="1">
    <citation type="journal article" date="2019" name="Int. J. Syst. Evol. Microbiol.">
        <title>The Global Catalogue of Microorganisms (GCM) 10K type strain sequencing project: providing services to taxonomists for standard genome sequencing and annotation.</title>
        <authorList>
            <consortium name="The Broad Institute Genomics Platform"/>
            <consortium name="The Broad Institute Genome Sequencing Center for Infectious Disease"/>
            <person name="Wu L."/>
            <person name="Ma J."/>
        </authorList>
    </citation>
    <scope>NUCLEOTIDE SEQUENCE [LARGE SCALE GENOMIC DNA]</scope>
    <source>
        <strain evidence="6">KCTC 52438</strain>
    </source>
</reference>
<organism evidence="5 6">
    <name type="scientific">Litoribrevibacter euphylliae</name>
    <dbReference type="NCBI Taxonomy" id="1834034"/>
    <lineage>
        <taxon>Bacteria</taxon>
        <taxon>Pseudomonadati</taxon>
        <taxon>Pseudomonadota</taxon>
        <taxon>Gammaproteobacteria</taxon>
        <taxon>Oceanospirillales</taxon>
        <taxon>Oceanospirillaceae</taxon>
        <taxon>Litoribrevibacter</taxon>
    </lineage>
</organism>
<comment type="caution">
    <text evidence="5">The sequence shown here is derived from an EMBL/GenBank/DDBJ whole genome shotgun (WGS) entry which is preliminary data.</text>
</comment>
<dbReference type="Pfam" id="PF04715">
    <property type="entry name" value="Anth_synt_I_N"/>
    <property type="match status" value="1"/>
</dbReference>
<evidence type="ECO:0000313" key="6">
    <source>
        <dbReference type="Proteomes" id="UP001595476"/>
    </source>
</evidence>
<dbReference type="InterPro" id="IPR005801">
    <property type="entry name" value="ADC_synthase"/>
</dbReference>
<dbReference type="InterPro" id="IPR019999">
    <property type="entry name" value="Anth_synth_I-like"/>
</dbReference>
<keyword evidence="2 5" id="KW-0808">Transferase</keyword>
<dbReference type="Gene3D" id="3.60.120.10">
    <property type="entry name" value="Anthranilate synthase"/>
    <property type="match status" value="1"/>
</dbReference>
<keyword evidence="5" id="KW-0032">Aminotransferase</keyword>
<sequence>MPQTLQIYKLDYLRNSFDAFRAIRALDFPVILESGRGRYTEHMGRFDVLTAEPFEIIQASDELQGTALLDALNQTIQQLSVDEQGIAQAYQHLPFLGGAIGFLNYDFGQQLETLPNTAEQDITLPTAWFGIFGWALVTDHLKEETWLVHDSALTQRSTSDLMDIFECANDNTKNATDFTLTQPFNSNLSHQEYLDKFDRLQEYIHSGDCYQVNFAQRFTASCEGDSFTAFETISKKIPTPFSAFFQLGQWDVLSHSPERFIELEQGVVTTKPIKGTRPRGATSQEDENLKHELAESTKDKAENLMIVDLLRNDLSRVCKPFSVKVPKLFDIETYPNVHHLVSTVTGDLEATETATSLLGHSFPGGSITGAPKIRAMEIIDELEPHHRSLYCGSIIYISRHGKMDSSITIRTLIRDGNQLHAWGGGGIVADSDGEAEYQETLTKISPLLRALQS</sequence>
<gene>
    <name evidence="5" type="primary">pabB</name>
    <name evidence="5" type="ORF">ACFOEK_09495</name>
</gene>
<protein>
    <recommendedName>
        <fullName evidence="1">aminodeoxychorismate synthase</fullName>
        <ecNumber evidence="1">2.6.1.85</ecNumber>
    </recommendedName>
</protein>
<feature type="domain" description="Anthranilate synthase component I N-terminal" evidence="4">
    <location>
        <begin position="18"/>
        <end position="147"/>
    </location>
</feature>
<proteinExistence type="predicted"/>
<evidence type="ECO:0000259" key="3">
    <source>
        <dbReference type="Pfam" id="PF00425"/>
    </source>
</evidence>
<dbReference type="RefSeq" id="WP_386719683.1">
    <property type="nucleotide sequence ID" value="NZ_JBHRSZ010000004.1"/>
</dbReference>
<dbReference type="GO" id="GO:0046820">
    <property type="term" value="F:4-amino-4-deoxychorismate synthase activity"/>
    <property type="evidence" value="ECO:0007669"/>
    <property type="project" value="UniProtKB-EC"/>
</dbReference>
<dbReference type="InterPro" id="IPR006805">
    <property type="entry name" value="Anth_synth_I_N"/>
</dbReference>
<evidence type="ECO:0000256" key="2">
    <source>
        <dbReference type="ARBA" id="ARBA00022679"/>
    </source>
</evidence>
<dbReference type="Pfam" id="PF00425">
    <property type="entry name" value="Chorismate_bind"/>
    <property type="match status" value="1"/>
</dbReference>
<dbReference type="InterPro" id="IPR005802">
    <property type="entry name" value="ADC_synth_comp_1"/>
</dbReference>
<dbReference type="EMBL" id="JBHRSZ010000004">
    <property type="protein sequence ID" value="MFC3151257.1"/>
    <property type="molecule type" value="Genomic_DNA"/>
</dbReference>
<feature type="domain" description="Chorismate-utilising enzyme C-terminal" evidence="3">
    <location>
        <begin position="190"/>
        <end position="443"/>
    </location>
</feature>
<dbReference type="Proteomes" id="UP001595476">
    <property type="component" value="Unassembled WGS sequence"/>
</dbReference>
<dbReference type="PANTHER" id="PTHR11236">
    <property type="entry name" value="AMINOBENZOATE/ANTHRANILATE SYNTHASE"/>
    <property type="match status" value="1"/>
</dbReference>
<dbReference type="EC" id="2.6.1.85" evidence="1"/>
<evidence type="ECO:0000259" key="4">
    <source>
        <dbReference type="Pfam" id="PF04715"/>
    </source>
</evidence>
<dbReference type="PRINTS" id="PR00095">
    <property type="entry name" value="ANTSNTHASEI"/>
</dbReference>
<dbReference type="NCBIfam" id="TIGR00553">
    <property type="entry name" value="pabB"/>
    <property type="match status" value="1"/>
</dbReference>
<accession>A0ABV7HIT0</accession>
<evidence type="ECO:0000256" key="1">
    <source>
        <dbReference type="ARBA" id="ARBA00013139"/>
    </source>
</evidence>